<accession>A0A975BUN8</accession>
<keyword evidence="2" id="KW-1185">Reference proteome</keyword>
<name>A0A975BUN8_9BACT</name>
<organism evidence="1 2">
    <name type="scientific">Desulfonema magnum</name>
    <dbReference type="NCBI Taxonomy" id="45655"/>
    <lineage>
        <taxon>Bacteria</taxon>
        <taxon>Pseudomonadati</taxon>
        <taxon>Thermodesulfobacteriota</taxon>
        <taxon>Desulfobacteria</taxon>
        <taxon>Desulfobacterales</taxon>
        <taxon>Desulfococcaceae</taxon>
        <taxon>Desulfonema</taxon>
    </lineage>
</organism>
<sequence length="65" mass="7724">MLRRSDHTPAHLFLDDTLYFITGAIYQKRMLIADSALKDTLLDLIQGYFAKYSWELRHWVILSNH</sequence>
<dbReference type="AlphaFoldDB" id="A0A975BUN8"/>
<dbReference type="InterPro" id="IPR036515">
    <property type="entry name" value="Transposase_17_sf"/>
</dbReference>
<dbReference type="Proteomes" id="UP000663722">
    <property type="component" value="Chromosome"/>
</dbReference>
<reference evidence="1" key="1">
    <citation type="journal article" date="2021" name="Microb. Physiol.">
        <title>Proteogenomic Insights into the Physiology of Marine, Sulfate-Reducing, Filamentous Desulfonema limicola and Desulfonema magnum.</title>
        <authorList>
            <person name="Schnaars V."/>
            <person name="Wohlbrand L."/>
            <person name="Scheve S."/>
            <person name="Hinrichs C."/>
            <person name="Reinhardt R."/>
            <person name="Rabus R."/>
        </authorList>
    </citation>
    <scope>NUCLEOTIDE SEQUENCE</scope>
    <source>
        <strain evidence="1">4be13</strain>
    </source>
</reference>
<evidence type="ECO:0000313" key="2">
    <source>
        <dbReference type="Proteomes" id="UP000663722"/>
    </source>
</evidence>
<proteinExistence type="predicted"/>
<dbReference type="GO" id="GO:0004803">
    <property type="term" value="F:transposase activity"/>
    <property type="evidence" value="ECO:0007669"/>
    <property type="project" value="InterPro"/>
</dbReference>
<evidence type="ECO:0000313" key="1">
    <source>
        <dbReference type="EMBL" id="QTA91480.1"/>
    </source>
</evidence>
<dbReference type="EMBL" id="CP061800">
    <property type="protein sequence ID" value="QTA91480.1"/>
    <property type="molecule type" value="Genomic_DNA"/>
</dbReference>
<dbReference type="GO" id="GO:0003677">
    <property type="term" value="F:DNA binding"/>
    <property type="evidence" value="ECO:0007669"/>
    <property type="project" value="InterPro"/>
</dbReference>
<protein>
    <submittedName>
        <fullName evidence="1">Transposase domain-containing protein</fullName>
    </submittedName>
</protein>
<dbReference type="SUPFAM" id="SSF143422">
    <property type="entry name" value="Transposase IS200-like"/>
    <property type="match status" value="1"/>
</dbReference>
<gene>
    <name evidence="1" type="ORF">dnm_075480</name>
</gene>
<dbReference type="GO" id="GO:0006313">
    <property type="term" value="P:DNA transposition"/>
    <property type="evidence" value="ECO:0007669"/>
    <property type="project" value="InterPro"/>
</dbReference>
<dbReference type="KEGG" id="dmm:dnm_075480"/>